<evidence type="ECO:0000313" key="1">
    <source>
        <dbReference type="EMBL" id="MEY8773005.1"/>
    </source>
</evidence>
<comment type="caution">
    <text evidence="1">The sequence shown here is derived from an EMBL/GenBank/DDBJ whole genome shotgun (WGS) entry which is preliminary data.</text>
</comment>
<accession>A0ABV4EDJ5</accession>
<gene>
    <name evidence="1" type="ORF">AB6T85_21575</name>
</gene>
<protein>
    <submittedName>
        <fullName evidence="1">Uncharacterized protein</fullName>
    </submittedName>
</protein>
<dbReference type="RefSeq" id="WP_369896634.1">
    <property type="nucleotide sequence ID" value="NZ_JBGFFX010000017.1"/>
</dbReference>
<organism evidence="1 2">
    <name type="scientific">Erwinia aeris</name>
    <dbReference type="NCBI Taxonomy" id="3239803"/>
    <lineage>
        <taxon>Bacteria</taxon>
        <taxon>Pseudomonadati</taxon>
        <taxon>Pseudomonadota</taxon>
        <taxon>Gammaproteobacteria</taxon>
        <taxon>Enterobacterales</taxon>
        <taxon>Erwiniaceae</taxon>
        <taxon>Erwinia</taxon>
    </lineage>
</organism>
<keyword evidence="2" id="KW-1185">Reference proteome</keyword>
<proteinExistence type="predicted"/>
<sequence length="136" mass="15248">MADAEKSDATLTKRQRGTMRNGSYDILLKMRQLANEIILKTAEQEGADIIPRDFAALLDKADEVFNANNVLMALDLMEGWRRVAIETRSDAMFIAGFENGYKAGLAGEARQSPERIKELLPEALFEAWPYANPLNE</sequence>
<evidence type="ECO:0000313" key="2">
    <source>
        <dbReference type="Proteomes" id="UP001565243"/>
    </source>
</evidence>
<dbReference type="EMBL" id="JBGFFX010000017">
    <property type="protein sequence ID" value="MEY8773005.1"/>
    <property type="molecule type" value="Genomic_DNA"/>
</dbReference>
<name>A0ABV4EDJ5_9GAMM</name>
<reference evidence="1 2" key="1">
    <citation type="submission" date="2024-07" db="EMBL/GenBank/DDBJ databases">
        <authorList>
            <person name="Hebao G."/>
        </authorList>
    </citation>
    <scope>NUCLEOTIDE SEQUENCE [LARGE SCALE GENOMIC DNA]</scope>
    <source>
        <strain evidence="1 2">ACCC 02193</strain>
    </source>
</reference>
<dbReference type="Proteomes" id="UP001565243">
    <property type="component" value="Unassembled WGS sequence"/>
</dbReference>